<evidence type="ECO:0000256" key="2">
    <source>
        <dbReference type="ARBA" id="ARBA00022517"/>
    </source>
</evidence>
<dbReference type="eggNOG" id="COG0806">
    <property type="taxonomic scope" value="Bacteria"/>
</dbReference>
<evidence type="ECO:0000256" key="1">
    <source>
        <dbReference type="ARBA" id="ARBA00022490"/>
    </source>
</evidence>
<dbReference type="SUPFAM" id="SSF50346">
    <property type="entry name" value="PRC-barrel domain"/>
    <property type="match status" value="1"/>
</dbReference>
<dbReference type="Gene3D" id="2.40.30.60">
    <property type="entry name" value="RimM"/>
    <property type="match status" value="1"/>
</dbReference>
<keyword evidence="4 5" id="KW-0143">Chaperone</keyword>
<evidence type="ECO:0000313" key="8">
    <source>
        <dbReference type="EMBL" id="KPQ14703.1"/>
    </source>
</evidence>
<organism evidence="8 9">
    <name type="scientific">Algoriphagus marincola HL-49</name>
    <dbReference type="NCBI Taxonomy" id="1305737"/>
    <lineage>
        <taxon>Bacteria</taxon>
        <taxon>Pseudomonadati</taxon>
        <taxon>Bacteroidota</taxon>
        <taxon>Cytophagia</taxon>
        <taxon>Cytophagales</taxon>
        <taxon>Cyclobacteriaceae</taxon>
        <taxon>Algoriphagus</taxon>
    </lineage>
</organism>
<accession>A0A0P7Y8P7</accession>
<dbReference type="GO" id="GO:0043022">
    <property type="term" value="F:ribosome binding"/>
    <property type="evidence" value="ECO:0007669"/>
    <property type="project" value="InterPro"/>
</dbReference>
<comment type="domain">
    <text evidence="5">The PRC barrel domain binds ribosomal protein uS19.</text>
</comment>
<dbReference type="HAMAP" id="MF_00014">
    <property type="entry name" value="Ribosome_mat_RimM"/>
    <property type="match status" value="1"/>
</dbReference>
<evidence type="ECO:0000259" key="7">
    <source>
        <dbReference type="Pfam" id="PF24986"/>
    </source>
</evidence>
<keyword evidence="1 5" id="KW-0963">Cytoplasm</keyword>
<dbReference type="InterPro" id="IPR002676">
    <property type="entry name" value="RimM_N"/>
</dbReference>
<dbReference type="InterPro" id="IPR036976">
    <property type="entry name" value="RimM_N_sf"/>
</dbReference>
<comment type="caution">
    <text evidence="8">The sequence shown here is derived from an EMBL/GenBank/DDBJ whole genome shotgun (WGS) entry which is preliminary data.</text>
</comment>
<comment type="subunit">
    <text evidence="5">Binds ribosomal protein uS19.</text>
</comment>
<evidence type="ECO:0000313" key="9">
    <source>
        <dbReference type="Proteomes" id="UP000050421"/>
    </source>
</evidence>
<dbReference type="GO" id="GO:0005737">
    <property type="term" value="C:cytoplasm"/>
    <property type="evidence" value="ECO:0007669"/>
    <property type="project" value="UniProtKB-SubCell"/>
</dbReference>
<dbReference type="Pfam" id="PF01782">
    <property type="entry name" value="RimM"/>
    <property type="match status" value="1"/>
</dbReference>
<protein>
    <recommendedName>
        <fullName evidence="5">Ribosome maturation factor RimM</fullName>
    </recommendedName>
</protein>
<dbReference type="PANTHER" id="PTHR33692:SF1">
    <property type="entry name" value="RIBOSOME MATURATION FACTOR RIMM"/>
    <property type="match status" value="1"/>
</dbReference>
<comment type="similarity">
    <text evidence="5">Belongs to the RimM family.</text>
</comment>
<feature type="domain" description="Ribosome maturation factor RimM PRC barrel" evidence="7">
    <location>
        <begin position="103"/>
        <end position="169"/>
    </location>
</feature>
<dbReference type="OrthoDB" id="9810331at2"/>
<dbReference type="Pfam" id="PF24986">
    <property type="entry name" value="PRC_RimM"/>
    <property type="match status" value="1"/>
</dbReference>
<dbReference type="GO" id="GO:0006364">
    <property type="term" value="P:rRNA processing"/>
    <property type="evidence" value="ECO:0007669"/>
    <property type="project" value="UniProtKB-UniRule"/>
</dbReference>
<evidence type="ECO:0000256" key="5">
    <source>
        <dbReference type="HAMAP-Rule" id="MF_00014"/>
    </source>
</evidence>
<dbReference type="Proteomes" id="UP000050421">
    <property type="component" value="Unassembled WGS sequence"/>
</dbReference>
<feature type="domain" description="RimM N-terminal" evidence="6">
    <location>
        <begin position="9"/>
        <end position="89"/>
    </location>
</feature>
<dbReference type="NCBIfam" id="TIGR02273">
    <property type="entry name" value="16S_RimM"/>
    <property type="match status" value="1"/>
</dbReference>
<dbReference type="PANTHER" id="PTHR33692">
    <property type="entry name" value="RIBOSOME MATURATION FACTOR RIMM"/>
    <property type="match status" value="1"/>
</dbReference>
<dbReference type="AlphaFoldDB" id="A0A0P7Y8P7"/>
<dbReference type="InterPro" id="IPR011033">
    <property type="entry name" value="PRC_barrel-like_sf"/>
</dbReference>
<dbReference type="InterPro" id="IPR056792">
    <property type="entry name" value="PRC_RimM"/>
</dbReference>
<evidence type="ECO:0000259" key="6">
    <source>
        <dbReference type="Pfam" id="PF01782"/>
    </source>
</evidence>
<dbReference type="Gene3D" id="2.30.30.240">
    <property type="entry name" value="PRC-barrel domain"/>
    <property type="match status" value="1"/>
</dbReference>
<dbReference type="InterPro" id="IPR011961">
    <property type="entry name" value="RimM"/>
</dbReference>
<reference evidence="8 9" key="1">
    <citation type="submission" date="2015-09" db="EMBL/GenBank/DDBJ databases">
        <title>Identification and resolution of microdiversity through metagenomic sequencing of parallel consortia.</title>
        <authorList>
            <person name="Nelson W.C."/>
            <person name="Romine M.F."/>
            <person name="Lindemann S.R."/>
        </authorList>
    </citation>
    <scope>NUCLEOTIDE SEQUENCE [LARGE SCALE GENOMIC DNA]</scope>
    <source>
        <strain evidence="8">HL-49</strain>
    </source>
</reference>
<dbReference type="GO" id="GO:0005840">
    <property type="term" value="C:ribosome"/>
    <property type="evidence" value="ECO:0007669"/>
    <property type="project" value="InterPro"/>
</dbReference>
<comment type="subcellular location">
    <subcellularLocation>
        <location evidence="5">Cytoplasm</location>
    </subcellularLocation>
</comment>
<gene>
    <name evidence="5 8" type="primary">rimM</name>
    <name evidence="8" type="ORF">HLUCCX10_10235</name>
</gene>
<dbReference type="STRING" id="1305737.GCA_000526355_03202"/>
<evidence type="ECO:0000256" key="3">
    <source>
        <dbReference type="ARBA" id="ARBA00022552"/>
    </source>
</evidence>
<proteinExistence type="inferred from homology"/>
<name>A0A0P7Y8P7_9BACT</name>
<keyword evidence="2 5" id="KW-0690">Ribosome biogenesis</keyword>
<sequence>MNKEQCFQLGYVSKVHGLRGEIVVVLDVDFPEDYEDLEHIFLERNGRLVPYFLEHFVLQAGNKALAKIEELDRIEQVEELVGSEVYLPLSELPELDEDQYYFHELIGFEVEDEVHGTLGQVQTIYDLDAQDLIGVIHQEKEVLIPIQDGIIIKVDKAAKKVFCRLPEGLLDIYLED</sequence>
<dbReference type="GO" id="GO:0042274">
    <property type="term" value="P:ribosomal small subunit biogenesis"/>
    <property type="evidence" value="ECO:0007669"/>
    <property type="project" value="UniProtKB-UniRule"/>
</dbReference>
<dbReference type="PATRIC" id="fig|1305737.6.peg.3358"/>
<evidence type="ECO:0000256" key="4">
    <source>
        <dbReference type="ARBA" id="ARBA00023186"/>
    </source>
</evidence>
<keyword evidence="3 5" id="KW-0698">rRNA processing</keyword>
<comment type="function">
    <text evidence="5">An accessory protein needed during the final step in the assembly of 30S ribosomal subunit, possibly for assembly of the head region. Essential for efficient processing of 16S rRNA. May be needed both before and after RbfA during the maturation of 16S rRNA. It has affinity for free ribosomal 30S subunits but not for 70S ribosomes.</text>
</comment>
<dbReference type="EMBL" id="LJXT01000060">
    <property type="protein sequence ID" value="KPQ14703.1"/>
    <property type="molecule type" value="Genomic_DNA"/>
</dbReference>
<dbReference type="InterPro" id="IPR009000">
    <property type="entry name" value="Transl_B-barrel_sf"/>
</dbReference>
<dbReference type="SUPFAM" id="SSF50447">
    <property type="entry name" value="Translation proteins"/>
    <property type="match status" value="1"/>
</dbReference>